<keyword evidence="4" id="KW-1185">Reference proteome</keyword>
<accession>A0AAN6RSY9</accession>
<reference evidence="3" key="1">
    <citation type="journal article" date="2023" name="Mol. Phylogenet. Evol.">
        <title>Genome-scale phylogeny and comparative genomics of the fungal order Sordariales.</title>
        <authorList>
            <person name="Hensen N."/>
            <person name="Bonometti L."/>
            <person name="Westerberg I."/>
            <person name="Brannstrom I.O."/>
            <person name="Guillou S."/>
            <person name="Cros-Aarteil S."/>
            <person name="Calhoun S."/>
            <person name="Haridas S."/>
            <person name="Kuo A."/>
            <person name="Mondo S."/>
            <person name="Pangilinan J."/>
            <person name="Riley R."/>
            <person name="LaButti K."/>
            <person name="Andreopoulos B."/>
            <person name="Lipzen A."/>
            <person name="Chen C."/>
            <person name="Yan M."/>
            <person name="Daum C."/>
            <person name="Ng V."/>
            <person name="Clum A."/>
            <person name="Steindorff A."/>
            <person name="Ohm R.A."/>
            <person name="Martin F."/>
            <person name="Silar P."/>
            <person name="Natvig D.O."/>
            <person name="Lalanne C."/>
            <person name="Gautier V."/>
            <person name="Ament-Velasquez S.L."/>
            <person name="Kruys A."/>
            <person name="Hutchinson M.I."/>
            <person name="Powell A.J."/>
            <person name="Barry K."/>
            <person name="Miller A.N."/>
            <person name="Grigoriev I.V."/>
            <person name="Debuchy R."/>
            <person name="Gladieux P."/>
            <person name="Hiltunen Thoren M."/>
            <person name="Johannesson H."/>
        </authorList>
    </citation>
    <scope>NUCLEOTIDE SEQUENCE</scope>
    <source>
        <strain evidence="3">CBS 103.79</strain>
    </source>
</reference>
<evidence type="ECO:0000259" key="2">
    <source>
        <dbReference type="Pfam" id="PF06985"/>
    </source>
</evidence>
<gene>
    <name evidence="3" type="ORF">C8A05DRAFT_16787</name>
</gene>
<feature type="compositionally biased region" description="Basic and acidic residues" evidence="1">
    <location>
        <begin position="160"/>
        <end position="188"/>
    </location>
</feature>
<feature type="domain" description="Heterokaryon incompatibility" evidence="2">
    <location>
        <begin position="21"/>
        <end position="110"/>
    </location>
</feature>
<proteinExistence type="predicted"/>
<organism evidence="3 4">
    <name type="scientific">Staphylotrichum tortipilum</name>
    <dbReference type="NCBI Taxonomy" id="2831512"/>
    <lineage>
        <taxon>Eukaryota</taxon>
        <taxon>Fungi</taxon>
        <taxon>Dikarya</taxon>
        <taxon>Ascomycota</taxon>
        <taxon>Pezizomycotina</taxon>
        <taxon>Sordariomycetes</taxon>
        <taxon>Sordariomycetidae</taxon>
        <taxon>Sordariales</taxon>
        <taxon>Chaetomiaceae</taxon>
        <taxon>Staphylotrichum</taxon>
    </lineage>
</organism>
<protein>
    <submittedName>
        <fullName evidence="3">Heterokaryon incompatibility protein-domain-containing protein</fullName>
    </submittedName>
</protein>
<reference evidence="3" key="2">
    <citation type="submission" date="2023-05" db="EMBL/GenBank/DDBJ databases">
        <authorList>
            <consortium name="Lawrence Berkeley National Laboratory"/>
            <person name="Steindorff A."/>
            <person name="Hensen N."/>
            <person name="Bonometti L."/>
            <person name="Westerberg I."/>
            <person name="Brannstrom I.O."/>
            <person name="Guillou S."/>
            <person name="Cros-Aarteil S."/>
            <person name="Calhoun S."/>
            <person name="Haridas S."/>
            <person name="Kuo A."/>
            <person name="Mondo S."/>
            <person name="Pangilinan J."/>
            <person name="Riley R."/>
            <person name="Labutti K."/>
            <person name="Andreopoulos B."/>
            <person name="Lipzen A."/>
            <person name="Chen C."/>
            <person name="Yanf M."/>
            <person name="Daum C."/>
            <person name="Ng V."/>
            <person name="Clum A."/>
            <person name="Ohm R."/>
            <person name="Martin F."/>
            <person name="Silar P."/>
            <person name="Natvig D."/>
            <person name="Lalanne C."/>
            <person name="Gautier V."/>
            <person name="Ament-Velasquez S.L."/>
            <person name="Kruys A."/>
            <person name="Hutchinson M.I."/>
            <person name="Powell A.J."/>
            <person name="Barry K."/>
            <person name="Miller A.N."/>
            <person name="Grigoriev I.V."/>
            <person name="Debuchy R."/>
            <person name="Gladieux P."/>
            <person name="Thoren M.H."/>
            <person name="Johannesson H."/>
        </authorList>
    </citation>
    <scope>NUCLEOTIDE SEQUENCE</scope>
    <source>
        <strain evidence="3">CBS 103.79</strain>
    </source>
</reference>
<dbReference type="Pfam" id="PF06985">
    <property type="entry name" value="HET"/>
    <property type="match status" value="1"/>
</dbReference>
<dbReference type="EMBL" id="MU855621">
    <property type="protein sequence ID" value="KAK3900966.1"/>
    <property type="molecule type" value="Genomic_DNA"/>
</dbReference>
<dbReference type="PANTHER" id="PTHR10622">
    <property type="entry name" value="HET DOMAIN-CONTAINING PROTEIN"/>
    <property type="match status" value="1"/>
</dbReference>
<dbReference type="Proteomes" id="UP001303889">
    <property type="component" value="Unassembled WGS sequence"/>
</dbReference>
<name>A0AAN6RSY9_9PEZI</name>
<dbReference type="InterPro" id="IPR010730">
    <property type="entry name" value="HET"/>
</dbReference>
<evidence type="ECO:0000256" key="1">
    <source>
        <dbReference type="SAM" id="MobiDB-lite"/>
    </source>
</evidence>
<dbReference type="PANTHER" id="PTHR10622:SF10">
    <property type="entry name" value="HET DOMAIN-CONTAINING PROTEIN"/>
    <property type="match status" value="1"/>
</dbReference>
<dbReference type="AlphaFoldDB" id="A0AAN6RSY9"/>
<evidence type="ECO:0000313" key="3">
    <source>
        <dbReference type="EMBL" id="KAK3900966.1"/>
    </source>
</evidence>
<feature type="region of interest" description="Disordered" evidence="1">
    <location>
        <begin position="160"/>
        <end position="194"/>
    </location>
</feature>
<evidence type="ECO:0000313" key="4">
    <source>
        <dbReference type="Proteomes" id="UP001303889"/>
    </source>
</evidence>
<comment type="caution">
    <text evidence="3">The sequence shown here is derived from an EMBL/GenBank/DDBJ whole genome shotgun (WGS) entry which is preliminary data.</text>
</comment>
<sequence>MRLLNTESMRLESFFGSAPRYAILSHTWEEEEILFEDISNPEQSTPVKKKGWEIVDGSCRQARLDGYEYVWIDTCCIDKSSSAELSEAINSMFMWYHNASRCYVYLADYDRFTIRKKTDIKSSRWFTRGWTLQELIAPRDVEFYDCNWFFIGRRQVQPRKPDEVHEESKDSEDGVLDEDRVPDEDRGWERRRRPAARRPSANLIPLKSAPVQELVSALASFSIAQKMSWAARRQTTRPEDEAYSLLGIFGVNMPLLYGEGRQAFFRLQQEIVRLSNDQSILAFVHQPRATEAWSTQDCPLLADSPACFAGSGQVGLPDTGSGAFQELTELSPSQKALETRLYLWPVQHDHGESRGASLYFAILDSAYPNDLTSHPAIVVRALDDTGTIFTRFYGHLLVKLNPLFMTADTPRLAGSVKAHFSIMPACGLWIVCLGVTSFAPRPLCQADGGVVISVETGLGRRSVLRDGPLVLLSTRAAQASTRAFSWT</sequence>